<keyword evidence="1" id="KW-1185">Reference proteome</keyword>
<dbReference type="PANTHER" id="PTHR23020:SF41">
    <property type="entry name" value="AMINOGLYCOSIDE PHOSPHOTRANSFERASE DOMAIN-CONTAINING PROTEIN"/>
    <property type="match status" value="1"/>
</dbReference>
<name>A0A914Z0V4_9BILA</name>
<evidence type="ECO:0000313" key="2">
    <source>
        <dbReference type="WBParaSite" id="PSU_v2.g3905.t1"/>
    </source>
</evidence>
<accession>A0A914Z0V4</accession>
<dbReference type="InterPro" id="IPR052961">
    <property type="entry name" value="Oxido-Kinase-like_Enzymes"/>
</dbReference>
<proteinExistence type="predicted"/>
<organism evidence="1 2">
    <name type="scientific">Panagrolaimus superbus</name>
    <dbReference type="NCBI Taxonomy" id="310955"/>
    <lineage>
        <taxon>Eukaryota</taxon>
        <taxon>Metazoa</taxon>
        <taxon>Ecdysozoa</taxon>
        <taxon>Nematoda</taxon>
        <taxon>Chromadorea</taxon>
        <taxon>Rhabditida</taxon>
        <taxon>Tylenchina</taxon>
        <taxon>Panagrolaimomorpha</taxon>
        <taxon>Panagrolaimoidea</taxon>
        <taxon>Panagrolaimidae</taxon>
        <taxon>Panagrolaimus</taxon>
    </lineage>
</organism>
<dbReference type="AlphaFoldDB" id="A0A914Z0V4"/>
<reference evidence="2" key="1">
    <citation type="submission" date="2022-11" db="UniProtKB">
        <authorList>
            <consortium name="WormBaseParasite"/>
        </authorList>
    </citation>
    <scope>IDENTIFICATION</scope>
</reference>
<sequence>MKVLINDKVDYYQKLENSEFTVKWLLESLKKNDKKYLKLYGNRGVKEVITKDISDGKGLFSIICRATIIFTDSVDESDTYSTILKIPGFSGLEKSLQQCGSDKWFDESYKQKLTYLHDIECDFYTSVSSIIDIPIPKIYNTVEWIYEKQEGCIHMEDLTNLGKTISYFDNINLTQVKCFIQHLAHWHKNILCTDPKLWKGKYSKKSTNFNRGNIPFQKLGESFAQNLPSKGK</sequence>
<dbReference type="Proteomes" id="UP000887577">
    <property type="component" value="Unplaced"/>
</dbReference>
<evidence type="ECO:0000313" key="1">
    <source>
        <dbReference type="Proteomes" id="UP000887577"/>
    </source>
</evidence>
<dbReference type="PANTHER" id="PTHR23020">
    <property type="entry name" value="UNCHARACTERIZED NUCLEAR HORMONE RECEPTOR-RELATED"/>
    <property type="match status" value="1"/>
</dbReference>
<dbReference type="WBParaSite" id="PSU_v2.g3905.t1">
    <property type="protein sequence ID" value="PSU_v2.g3905.t1"/>
    <property type="gene ID" value="PSU_v2.g3905"/>
</dbReference>
<protein>
    <submittedName>
        <fullName evidence="2">Uncharacterized protein</fullName>
    </submittedName>
</protein>